<name>A0A225BC03_TALAT</name>
<evidence type="ECO:0000256" key="2">
    <source>
        <dbReference type="ARBA" id="ARBA00022857"/>
    </source>
</evidence>
<keyword evidence="8" id="KW-1185">Reference proteome</keyword>
<dbReference type="EC" id="1.1.1.169" evidence="4"/>
<gene>
    <name evidence="7" type="ORF">UA08_00886</name>
</gene>
<dbReference type="Proteomes" id="UP000214365">
    <property type="component" value="Unassembled WGS sequence"/>
</dbReference>
<sequence>MSADSTIPNFRILVVGAGGVGTLVCVALERSLQASVTAVLRSNFDQVNRHGFEIESIDHGKLSGWRPSAVVNCIPSADPSEPFEYIVVTMKNVPETTDLPSIIGPAVKQGYTTIVLIQNGLYIEETIAQAFPACVILSGVSYVSAHERNGHVVQDSRDRLALGAYHSPSLDNEYENSKLREFSSIYGAAKVKVEIVEDIVLYRWRKLLWNGTFNTMCAITQLDTSAIRRFGEHTMIRPAMTEMAAVAKADGYDLGDDIVDVIIDSIPEGLSIRPSMLVDIDKGNPIEVQVILGNALQIARRRGVQTPILDSTYQFLKLIQARLLAAREYLSASIESSHR</sequence>
<dbReference type="RefSeq" id="XP_020124556.1">
    <property type="nucleotide sequence ID" value="XM_020260741.1"/>
</dbReference>
<organism evidence="7 8">
    <name type="scientific">Talaromyces atroroseus</name>
    <dbReference type="NCBI Taxonomy" id="1441469"/>
    <lineage>
        <taxon>Eukaryota</taxon>
        <taxon>Fungi</taxon>
        <taxon>Dikarya</taxon>
        <taxon>Ascomycota</taxon>
        <taxon>Pezizomycotina</taxon>
        <taxon>Eurotiomycetes</taxon>
        <taxon>Eurotiomycetidae</taxon>
        <taxon>Eurotiales</taxon>
        <taxon>Trichocomaceae</taxon>
        <taxon>Talaromyces</taxon>
        <taxon>Talaromyces sect. Trachyspermi</taxon>
    </lineage>
</organism>
<evidence type="ECO:0000259" key="6">
    <source>
        <dbReference type="Pfam" id="PF08546"/>
    </source>
</evidence>
<dbReference type="PANTHER" id="PTHR21708:SF30">
    <property type="entry name" value="2-DEHYDROPANTOATE 2-REDUCTASE-RELATED"/>
    <property type="match status" value="1"/>
</dbReference>
<keyword evidence="2 4" id="KW-0521">NADP</keyword>
<feature type="domain" description="Ketopantoate reductase N-terminal" evidence="5">
    <location>
        <begin position="12"/>
        <end position="165"/>
    </location>
</feature>
<evidence type="ECO:0000259" key="5">
    <source>
        <dbReference type="Pfam" id="PF02558"/>
    </source>
</evidence>
<dbReference type="Gene3D" id="1.10.1040.10">
    <property type="entry name" value="N-(1-d-carboxylethyl)-l-norvaline Dehydrogenase, domain 2"/>
    <property type="match status" value="1"/>
</dbReference>
<reference evidence="7 8" key="1">
    <citation type="submission" date="2015-06" db="EMBL/GenBank/DDBJ databases">
        <title>Talaromyces atroroseus IBT 11181 draft genome.</title>
        <authorList>
            <person name="Rasmussen K.B."/>
            <person name="Rasmussen S."/>
            <person name="Petersen B."/>
            <person name="Sicheritz-Ponten T."/>
            <person name="Mortensen U.H."/>
            <person name="Thrane U."/>
        </authorList>
    </citation>
    <scope>NUCLEOTIDE SEQUENCE [LARGE SCALE GENOMIC DNA]</scope>
    <source>
        <strain evidence="7 8">IBT 11181</strain>
    </source>
</reference>
<dbReference type="GO" id="GO:0005737">
    <property type="term" value="C:cytoplasm"/>
    <property type="evidence" value="ECO:0007669"/>
    <property type="project" value="TreeGrafter"/>
</dbReference>
<evidence type="ECO:0000256" key="3">
    <source>
        <dbReference type="ARBA" id="ARBA00023002"/>
    </source>
</evidence>
<evidence type="ECO:0000256" key="4">
    <source>
        <dbReference type="RuleBase" id="RU362068"/>
    </source>
</evidence>
<dbReference type="InterPro" id="IPR013332">
    <property type="entry name" value="KPR_N"/>
</dbReference>
<dbReference type="InterPro" id="IPR008927">
    <property type="entry name" value="6-PGluconate_DH-like_C_sf"/>
</dbReference>
<dbReference type="GO" id="GO:0015940">
    <property type="term" value="P:pantothenate biosynthetic process"/>
    <property type="evidence" value="ECO:0007669"/>
    <property type="project" value="InterPro"/>
</dbReference>
<comment type="similarity">
    <text evidence="1 4">Belongs to the ketopantoate reductase family.</text>
</comment>
<keyword evidence="3 4" id="KW-0560">Oxidoreductase</keyword>
<dbReference type="OrthoDB" id="3609at2759"/>
<dbReference type="STRING" id="1441469.A0A225BC03"/>
<comment type="function">
    <text evidence="4">Catalyzes the NADPH-dependent reduction of ketopantoate into pantoic acid.</text>
</comment>
<dbReference type="FunFam" id="1.10.1040.10:FF:000017">
    <property type="entry name" value="2-dehydropantoate 2-reductase"/>
    <property type="match status" value="1"/>
</dbReference>
<dbReference type="EMBL" id="LFMY01000001">
    <property type="protein sequence ID" value="OKL64435.1"/>
    <property type="molecule type" value="Genomic_DNA"/>
</dbReference>
<evidence type="ECO:0000313" key="7">
    <source>
        <dbReference type="EMBL" id="OKL64435.1"/>
    </source>
</evidence>
<dbReference type="PANTHER" id="PTHR21708">
    <property type="entry name" value="PROBABLE 2-DEHYDROPANTOATE 2-REDUCTASE"/>
    <property type="match status" value="1"/>
</dbReference>
<dbReference type="InterPro" id="IPR013328">
    <property type="entry name" value="6PGD_dom2"/>
</dbReference>
<dbReference type="InterPro" id="IPR036291">
    <property type="entry name" value="NAD(P)-bd_dom_sf"/>
</dbReference>
<dbReference type="Gene3D" id="3.40.50.720">
    <property type="entry name" value="NAD(P)-binding Rossmann-like Domain"/>
    <property type="match status" value="1"/>
</dbReference>
<evidence type="ECO:0000256" key="1">
    <source>
        <dbReference type="ARBA" id="ARBA00007870"/>
    </source>
</evidence>
<comment type="catalytic activity">
    <reaction evidence="4">
        <text>(R)-pantoate + NADP(+) = 2-dehydropantoate + NADPH + H(+)</text>
        <dbReference type="Rhea" id="RHEA:16233"/>
        <dbReference type="ChEBI" id="CHEBI:11561"/>
        <dbReference type="ChEBI" id="CHEBI:15378"/>
        <dbReference type="ChEBI" id="CHEBI:15980"/>
        <dbReference type="ChEBI" id="CHEBI:57783"/>
        <dbReference type="ChEBI" id="CHEBI:58349"/>
        <dbReference type="EC" id="1.1.1.169"/>
    </reaction>
</comment>
<protein>
    <recommendedName>
        <fullName evidence="4">2-dehydropantoate 2-reductase</fullName>
        <ecNumber evidence="4">1.1.1.169</ecNumber>
    </recommendedName>
    <alternativeName>
        <fullName evidence="4">Ketopantoate reductase</fullName>
    </alternativeName>
</protein>
<dbReference type="Pfam" id="PF02558">
    <property type="entry name" value="ApbA"/>
    <property type="match status" value="1"/>
</dbReference>
<feature type="domain" description="Ketopantoate reductase C-terminal" evidence="6">
    <location>
        <begin position="198"/>
        <end position="320"/>
    </location>
</feature>
<comment type="caution">
    <text evidence="7">The sequence shown here is derived from an EMBL/GenBank/DDBJ whole genome shotgun (WGS) entry which is preliminary data.</text>
</comment>
<dbReference type="GO" id="GO:0008677">
    <property type="term" value="F:2-dehydropantoate 2-reductase activity"/>
    <property type="evidence" value="ECO:0007669"/>
    <property type="project" value="UniProtKB-EC"/>
</dbReference>
<dbReference type="GeneID" id="31000641"/>
<dbReference type="InterPro" id="IPR003710">
    <property type="entry name" value="ApbA"/>
</dbReference>
<evidence type="ECO:0000313" key="8">
    <source>
        <dbReference type="Proteomes" id="UP000214365"/>
    </source>
</evidence>
<dbReference type="SUPFAM" id="SSF48179">
    <property type="entry name" value="6-phosphogluconate dehydrogenase C-terminal domain-like"/>
    <property type="match status" value="1"/>
</dbReference>
<proteinExistence type="inferred from homology"/>
<dbReference type="InterPro" id="IPR051402">
    <property type="entry name" value="KPR-Related"/>
</dbReference>
<dbReference type="InterPro" id="IPR013752">
    <property type="entry name" value="KPA_reductase"/>
</dbReference>
<dbReference type="SUPFAM" id="SSF51735">
    <property type="entry name" value="NAD(P)-binding Rossmann-fold domains"/>
    <property type="match status" value="1"/>
</dbReference>
<dbReference type="Pfam" id="PF08546">
    <property type="entry name" value="ApbA_C"/>
    <property type="match status" value="1"/>
</dbReference>
<dbReference type="NCBIfam" id="TIGR00745">
    <property type="entry name" value="apbA_panE"/>
    <property type="match status" value="1"/>
</dbReference>
<accession>A0A225BC03</accession>
<dbReference type="AlphaFoldDB" id="A0A225BC03"/>